<dbReference type="GO" id="GO:0015450">
    <property type="term" value="F:protein-transporting ATPase activity"/>
    <property type="evidence" value="ECO:0007669"/>
    <property type="project" value="UniProtKB-UniRule"/>
</dbReference>
<dbReference type="NCBIfam" id="TIGR00810">
    <property type="entry name" value="secG"/>
    <property type="match status" value="1"/>
</dbReference>
<keyword evidence="3 9" id="KW-0813">Transport</keyword>
<evidence type="ECO:0000256" key="6">
    <source>
        <dbReference type="ARBA" id="ARBA00022989"/>
    </source>
</evidence>
<dbReference type="AlphaFoldDB" id="A0A2S5RGZ4"/>
<dbReference type="EMBL" id="PHNF01000001">
    <property type="protein sequence ID" value="PPE06606.1"/>
    <property type="molecule type" value="Genomic_DNA"/>
</dbReference>
<dbReference type="SUPFAM" id="SSF81665">
    <property type="entry name" value="Calcium ATPase, transmembrane domain M"/>
    <property type="match status" value="1"/>
</dbReference>
<evidence type="ECO:0000313" key="10">
    <source>
        <dbReference type="EMBL" id="PPE06606.1"/>
    </source>
</evidence>
<feature type="transmembrane region" description="Helical" evidence="9">
    <location>
        <begin position="9"/>
        <end position="30"/>
    </location>
</feature>
<accession>A0A2S5RGZ4</accession>
<keyword evidence="4 9" id="KW-0812">Transmembrane</keyword>
<evidence type="ECO:0000256" key="8">
    <source>
        <dbReference type="ARBA" id="ARBA00023136"/>
    </source>
</evidence>
<keyword evidence="11" id="KW-1185">Reference proteome</keyword>
<evidence type="ECO:0000256" key="1">
    <source>
        <dbReference type="ARBA" id="ARBA00004141"/>
    </source>
</evidence>
<comment type="function">
    <text evidence="9">Involved in protein export. Participates in an early event of protein translocation.</text>
</comment>
<keyword evidence="8 9" id="KW-0472">Membrane</keyword>
<keyword evidence="5 9" id="KW-0653">Protein transport</keyword>
<evidence type="ECO:0000256" key="9">
    <source>
        <dbReference type="RuleBase" id="RU365087"/>
    </source>
</evidence>
<dbReference type="InterPro" id="IPR004692">
    <property type="entry name" value="SecG"/>
</dbReference>
<organism evidence="10 11">
    <name type="scientific">Mesoplasma corruscae</name>
    <dbReference type="NCBI Taxonomy" id="216874"/>
    <lineage>
        <taxon>Bacteria</taxon>
        <taxon>Bacillati</taxon>
        <taxon>Mycoplasmatota</taxon>
        <taxon>Mollicutes</taxon>
        <taxon>Entomoplasmatales</taxon>
        <taxon>Entomoplasmataceae</taxon>
        <taxon>Mesoplasma</taxon>
    </lineage>
</organism>
<dbReference type="GO" id="GO:0009306">
    <property type="term" value="P:protein secretion"/>
    <property type="evidence" value="ECO:0007669"/>
    <property type="project" value="UniProtKB-UniRule"/>
</dbReference>
<proteinExistence type="inferred from homology"/>
<keyword evidence="6 9" id="KW-1133">Transmembrane helix</keyword>
<evidence type="ECO:0000256" key="5">
    <source>
        <dbReference type="ARBA" id="ARBA00022927"/>
    </source>
</evidence>
<evidence type="ECO:0000256" key="4">
    <source>
        <dbReference type="ARBA" id="ARBA00022692"/>
    </source>
</evidence>
<gene>
    <name evidence="10" type="primary">secG</name>
    <name evidence="10" type="ORF">MCORR_v1c02370</name>
</gene>
<dbReference type="OrthoDB" id="392012at2"/>
<dbReference type="Pfam" id="PF03840">
    <property type="entry name" value="SecG"/>
    <property type="match status" value="1"/>
</dbReference>
<comment type="subcellular location">
    <subcellularLocation>
        <location evidence="9">Cell membrane</location>
        <topology evidence="9">Multi-pass membrane protein</topology>
    </subcellularLocation>
    <subcellularLocation>
        <location evidence="1">Membrane</location>
        <topology evidence="1">Multi-pass membrane protein</topology>
    </subcellularLocation>
</comment>
<evidence type="ECO:0000256" key="2">
    <source>
        <dbReference type="ARBA" id="ARBA00008445"/>
    </source>
</evidence>
<evidence type="ECO:0000256" key="3">
    <source>
        <dbReference type="ARBA" id="ARBA00022448"/>
    </source>
</evidence>
<dbReference type="GO" id="GO:0005886">
    <property type="term" value="C:plasma membrane"/>
    <property type="evidence" value="ECO:0007669"/>
    <property type="project" value="UniProtKB-SubCell"/>
</dbReference>
<protein>
    <recommendedName>
        <fullName evidence="9">Protein-export membrane protein SecG</fullName>
    </recommendedName>
</protein>
<feature type="transmembrane region" description="Helical" evidence="9">
    <location>
        <begin position="65"/>
        <end position="87"/>
    </location>
</feature>
<comment type="similarity">
    <text evidence="2 9">Belongs to the SecG family.</text>
</comment>
<evidence type="ECO:0000256" key="7">
    <source>
        <dbReference type="ARBA" id="ARBA00023010"/>
    </source>
</evidence>
<reference evidence="10 11" key="1">
    <citation type="submission" date="2017-11" db="EMBL/GenBank/DDBJ databases">
        <title>Genome sequence of Mesoplasma corruscae ELCA-2 (ATCC 49579).</title>
        <authorList>
            <person name="Lo W.-S."/>
            <person name="Kuo C.-H."/>
        </authorList>
    </citation>
    <scope>NUCLEOTIDE SEQUENCE [LARGE SCALE GENOMIC DNA]</scope>
    <source>
        <strain evidence="10 11">ELCA-2</strain>
    </source>
</reference>
<comment type="caution">
    <text evidence="10">The sequence shown here is derived from an EMBL/GenBank/DDBJ whole genome shotgun (WGS) entry which is preliminary data.</text>
</comment>
<dbReference type="InterPro" id="IPR023298">
    <property type="entry name" value="ATPase_P-typ_TM_dom_sf"/>
</dbReference>
<dbReference type="RefSeq" id="WP_104207790.1">
    <property type="nucleotide sequence ID" value="NZ_PHNF01000001.1"/>
</dbReference>
<sequence>MSIESAKILILSFEIVIMVVSIVIITIGIFQSKNSQSGLSALNGGNDELFSNSKERGLDKTLSNWMTVLGIIFFLVAIAACIITNIYL</sequence>
<dbReference type="Proteomes" id="UP000239785">
    <property type="component" value="Unassembled WGS sequence"/>
</dbReference>
<keyword evidence="7 9" id="KW-0811">Translocation</keyword>
<evidence type="ECO:0000313" key="11">
    <source>
        <dbReference type="Proteomes" id="UP000239785"/>
    </source>
</evidence>
<keyword evidence="9" id="KW-1003">Cell membrane</keyword>
<name>A0A2S5RGZ4_9MOLU</name>